<evidence type="ECO:0000313" key="2">
    <source>
        <dbReference type="Proteomes" id="UP000095598"/>
    </source>
</evidence>
<organism evidence="1 2">
    <name type="scientific">Anaerostipes hadrus</name>
    <dbReference type="NCBI Taxonomy" id="649756"/>
    <lineage>
        <taxon>Bacteria</taxon>
        <taxon>Bacillati</taxon>
        <taxon>Bacillota</taxon>
        <taxon>Clostridia</taxon>
        <taxon>Lachnospirales</taxon>
        <taxon>Lachnospiraceae</taxon>
        <taxon>Anaerostipes</taxon>
    </lineage>
</organism>
<dbReference type="AlphaFoldDB" id="A0A173T8B9"/>
<dbReference type="Proteomes" id="UP000095598">
    <property type="component" value="Unassembled WGS sequence"/>
</dbReference>
<reference evidence="1 2" key="1">
    <citation type="submission" date="2015-09" db="EMBL/GenBank/DDBJ databases">
        <authorList>
            <consortium name="Pathogen Informatics"/>
        </authorList>
    </citation>
    <scope>NUCLEOTIDE SEQUENCE [LARGE SCALE GENOMIC DNA]</scope>
    <source>
        <strain evidence="1 2">2789STDY5608868</strain>
    </source>
</reference>
<accession>A0A173T8B9</accession>
<proteinExistence type="predicted"/>
<dbReference type="EMBL" id="CYXT01000014">
    <property type="protein sequence ID" value="CUM99023.1"/>
    <property type="molecule type" value="Genomic_DNA"/>
</dbReference>
<evidence type="ECO:0000313" key="1">
    <source>
        <dbReference type="EMBL" id="CUM99023.1"/>
    </source>
</evidence>
<name>A0A173T8B9_ANAHA</name>
<gene>
    <name evidence="1" type="ORF">ERS852425_01890</name>
</gene>
<protein>
    <submittedName>
        <fullName evidence="1">Uncharacterized protein</fullName>
    </submittedName>
</protein>
<sequence length="83" mass="10161">MHHNNDARSNKNEAQRWCKKVTYSCLFQRKEKECIRKMMQYIEEMHQNNDADHDEIPFSFKERVYQEEIDIKMHQNSDAILVD</sequence>